<name>A0A645GMA9_9ZZZZ</name>
<proteinExistence type="predicted"/>
<protein>
    <submittedName>
        <fullName evidence="1">Uncharacterized protein</fullName>
    </submittedName>
</protein>
<gene>
    <name evidence="1" type="ORF">SDC9_174436</name>
</gene>
<reference evidence="1" key="1">
    <citation type="submission" date="2019-08" db="EMBL/GenBank/DDBJ databases">
        <authorList>
            <person name="Kucharzyk K."/>
            <person name="Murdoch R.W."/>
            <person name="Higgins S."/>
            <person name="Loffler F."/>
        </authorList>
    </citation>
    <scope>NUCLEOTIDE SEQUENCE</scope>
</reference>
<organism evidence="1">
    <name type="scientific">bioreactor metagenome</name>
    <dbReference type="NCBI Taxonomy" id="1076179"/>
    <lineage>
        <taxon>unclassified sequences</taxon>
        <taxon>metagenomes</taxon>
        <taxon>ecological metagenomes</taxon>
    </lineage>
</organism>
<accession>A0A645GMA9</accession>
<dbReference type="AlphaFoldDB" id="A0A645GMA9"/>
<sequence>MPAQIPVLRHSQFLPSGIEQCVECAVNNSLRANIHPASGSHLSVVGNTHLRSNLPIGQVVELPNHHGVGNDNTWRIGFRFKQSERMSAFHHQRLVLCQLFQIHLNQAILHPVLTHLSGFAIRYQFVRIQGDVETQIIIYHHLESFSFHTFSFVLVYRFCFQVSIRTITIAINSSSGLEFF</sequence>
<evidence type="ECO:0000313" key="1">
    <source>
        <dbReference type="EMBL" id="MPN27009.1"/>
    </source>
</evidence>
<dbReference type="EMBL" id="VSSQ01076744">
    <property type="protein sequence ID" value="MPN27009.1"/>
    <property type="molecule type" value="Genomic_DNA"/>
</dbReference>
<comment type="caution">
    <text evidence="1">The sequence shown here is derived from an EMBL/GenBank/DDBJ whole genome shotgun (WGS) entry which is preliminary data.</text>
</comment>